<protein>
    <submittedName>
        <fullName evidence="2">F-box domain containing protein</fullName>
    </submittedName>
</protein>
<evidence type="ECO:0000313" key="3">
    <source>
        <dbReference type="Proteomes" id="UP000201566"/>
    </source>
</evidence>
<organism evidence="2 3">
    <name type="scientific">Pandoravirus dulcis</name>
    <dbReference type="NCBI Taxonomy" id="1349409"/>
    <lineage>
        <taxon>Viruses</taxon>
        <taxon>Pandoravirus</taxon>
    </lineage>
</organism>
<name>S4VRI2_9VIRU</name>
<dbReference type="RefSeq" id="YP_008318644.2">
    <property type="nucleotide sequence ID" value="NC_021858.1"/>
</dbReference>
<evidence type="ECO:0000313" key="2">
    <source>
        <dbReference type="EMBL" id="AGO81975.2"/>
    </source>
</evidence>
<feature type="compositionally biased region" description="Basic residues" evidence="1">
    <location>
        <begin position="80"/>
        <end position="89"/>
    </location>
</feature>
<gene>
    <name evidence="2" type="ORF">pdul_cds_81</name>
</gene>
<dbReference type="Proteomes" id="UP000201566">
    <property type="component" value="Segment"/>
</dbReference>
<reference evidence="2 3" key="1">
    <citation type="journal article" date="2013" name="Science">
        <title>Pandoraviruses: amoeba viruses with genomes up to 2.5 Mb reaching that of parasitic eukaryotes.</title>
        <authorList>
            <person name="Philippe N."/>
            <person name="Legendre M."/>
            <person name="Doutre G."/>
            <person name="Coute Y."/>
            <person name="Poirot O."/>
            <person name="Lescot M."/>
            <person name="Arslan D."/>
            <person name="Seltzer V."/>
            <person name="Bertaux L."/>
            <person name="Bruley C."/>
            <person name="Garin J."/>
            <person name="Claverie J.M."/>
            <person name="Abergel C."/>
        </authorList>
    </citation>
    <scope>NUCLEOTIDE SEQUENCE [LARGE SCALE GENOMIC DNA]</scope>
    <source>
        <strain evidence="2">Melbourne</strain>
    </source>
</reference>
<accession>S4VRI2</accession>
<dbReference type="GeneID" id="16512093"/>
<evidence type="ECO:0000256" key="1">
    <source>
        <dbReference type="SAM" id="MobiDB-lite"/>
    </source>
</evidence>
<proteinExistence type="predicted"/>
<feature type="region of interest" description="Disordered" evidence="1">
    <location>
        <begin position="1"/>
        <end position="31"/>
    </location>
</feature>
<dbReference type="KEGG" id="vg:16512093"/>
<feature type="compositionally biased region" description="Low complexity" evidence="1">
    <location>
        <begin position="90"/>
        <end position="100"/>
    </location>
</feature>
<feature type="region of interest" description="Disordered" evidence="1">
    <location>
        <begin position="80"/>
        <end position="100"/>
    </location>
</feature>
<sequence length="691" mass="75039">MLETTSKRKHLPSPPAVSVQQRRPPPPLRPDRDPFSGLLVVSFFLGFSSAFLGPRVHLVWSARGMDVSVARPYDLADVRPRKKARHAAPRSRMAAPTTAPAPPEIAAATATTGETTETAWSHLPDETWDLIVNGADSRGRAFLPCCYRVCVRATCRRLRAIVSSPRPADRERFAAGADPLGKRAVGAVVCVHVAARLFESAPPGTTLARAVEMLRATYLDSATLYDPRVLTAAALVRDGRYNVDVAAAIATAQVDHDGIHILIDPWGIGDYYDDAEYATVAGLVYRACVAHGCAAGADIASPFLSLYELMGPVLRAIKEDDVDAIVDAVRHARRCAPPGHERRNLSVRAARAKPHDLVDAAVWTAVLNHGTPSIAARLVDEVPQEWLVLKVHAIDHVETLRVRSTLHNWSFSVENRWGDRAGALADAKRLARRAIANGDALLVAWAVSTYEEHMACAGHVDPPFGPLSVDDVVCLAVRAGTYADISPWLTQWTDERPTADAVERALDDAPSHRSTTRADVGALVADWTREAVDARGGQALVAYLAWSNDGEVARGPARRAMLPFPGPLTCGLWAHHARAVGRAWQADDMTRLCKALIALCRGARRWGLLDALPPDAVHALRRGTRDEWAVALDRTLGEHSDRDLWALWRGAVHPLRDAAAIRCAAVWWADSDERSIVLGALDLLDHAVANA</sequence>
<dbReference type="EMBL" id="KC977570">
    <property type="protein sequence ID" value="AGO81975.2"/>
    <property type="molecule type" value="Genomic_DNA"/>
</dbReference>